<comment type="similarity">
    <text evidence="4">Belongs to the WhiA family.</text>
</comment>
<evidence type="ECO:0000256" key="3">
    <source>
        <dbReference type="ARBA" id="ARBA00023306"/>
    </source>
</evidence>
<dbReference type="PANTHER" id="PTHR37307:SF1">
    <property type="entry name" value="CELL DIVISION PROTEIN WHIA-RELATED"/>
    <property type="match status" value="1"/>
</dbReference>
<reference evidence="8 9" key="1">
    <citation type="submission" date="2022-03" db="EMBL/GenBank/DDBJ databases">
        <title>Novel taxa within the pig intestine.</title>
        <authorList>
            <person name="Wylensek D."/>
            <person name="Bishof K."/>
            <person name="Afrizal A."/>
            <person name="Clavel T."/>
        </authorList>
    </citation>
    <scope>NUCLEOTIDE SEQUENCE [LARGE SCALE GENOMIC DNA]</scope>
    <source>
        <strain evidence="8 9">CLA-KB-P133</strain>
    </source>
</reference>
<comment type="function">
    <text evidence="4">Involved in cell division and chromosome segregation.</text>
</comment>
<feature type="domain" description="Sporulation transcription regulator WhiA N-terminal" evidence="6">
    <location>
        <begin position="20"/>
        <end position="103"/>
    </location>
</feature>
<dbReference type="GO" id="GO:0051301">
    <property type="term" value="P:cell division"/>
    <property type="evidence" value="ECO:0007669"/>
    <property type="project" value="UniProtKB-UniRule"/>
</dbReference>
<dbReference type="Proteomes" id="UP001286174">
    <property type="component" value="Unassembled WGS sequence"/>
</dbReference>
<dbReference type="GO" id="GO:0043937">
    <property type="term" value="P:regulation of sporulation"/>
    <property type="evidence" value="ECO:0007669"/>
    <property type="project" value="InterPro"/>
</dbReference>
<evidence type="ECO:0000256" key="1">
    <source>
        <dbReference type="ARBA" id="ARBA00022618"/>
    </source>
</evidence>
<gene>
    <name evidence="4 8" type="primary">whiA</name>
    <name evidence="8" type="ORF">MOZ60_01250</name>
</gene>
<evidence type="ECO:0000313" key="8">
    <source>
        <dbReference type="EMBL" id="MDX8418715.1"/>
    </source>
</evidence>
<evidence type="ECO:0000256" key="2">
    <source>
        <dbReference type="ARBA" id="ARBA00023125"/>
    </source>
</evidence>
<dbReference type="InterPro" id="IPR018478">
    <property type="entry name" value="Sporu_reg_WhiA_N_dom"/>
</dbReference>
<dbReference type="Pfam" id="PF02650">
    <property type="entry name" value="HTH_WhiA"/>
    <property type="match status" value="1"/>
</dbReference>
<dbReference type="GO" id="GO:0003677">
    <property type="term" value="F:DNA binding"/>
    <property type="evidence" value="ECO:0007669"/>
    <property type="project" value="UniProtKB-UniRule"/>
</dbReference>
<sequence>MSFSAEVKNETASLVFSQNDARAELSALIQMCSSLSLSSRGMAIVVSVENAAVARTIYRLIKERYDAGIDLSVKRKMNLHKNLIYGLRITADVPMILQDLGIYSARGLLEKPLAKIVAADTNARAYLAGAFMASGSVNPPEKTSYHLEITANNEEHGKFLVSLLKRFEIQGRTIQRRGRTIVYIKAAEKIADFLRIIGANDAVMKFENVRISRDFTNSLTRLNNCDVANEVKSQAAAKKQLEDIALLEEMDRLRHVDQKLQDVALLRKENPEASLNELCALYERKTGTPVSKSGMKHRFVRIHELAEKGRGV</sequence>
<dbReference type="HAMAP" id="MF_01420">
    <property type="entry name" value="HTH_type_WhiA"/>
    <property type="match status" value="1"/>
</dbReference>
<proteinExistence type="inferred from homology"/>
<protein>
    <recommendedName>
        <fullName evidence="4">Probable cell division protein WhiA</fullName>
    </recommendedName>
</protein>
<dbReference type="InterPro" id="IPR039518">
    <property type="entry name" value="WhiA_LAGLIDADG_dom"/>
</dbReference>
<accession>A0AB35TZZ5</accession>
<dbReference type="InterPro" id="IPR027434">
    <property type="entry name" value="Homing_endonucl"/>
</dbReference>
<evidence type="ECO:0000259" key="5">
    <source>
        <dbReference type="Pfam" id="PF02650"/>
    </source>
</evidence>
<evidence type="ECO:0000313" key="9">
    <source>
        <dbReference type="Proteomes" id="UP001286174"/>
    </source>
</evidence>
<feature type="domain" description="WhiA LAGLIDADG-like" evidence="7">
    <location>
        <begin position="124"/>
        <end position="215"/>
    </location>
</feature>
<keyword evidence="1 4" id="KW-0132">Cell division</keyword>
<dbReference type="Pfam" id="PF14527">
    <property type="entry name" value="LAGLIDADG_WhiA"/>
    <property type="match status" value="1"/>
</dbReference>
<dbReference type="AlphaFoldDB" id="A0AB35TZZ5"/>
<dbReference type="InterPro" id="IPR003802">
    <property type="entry name" value="Sporulation_regulator_WhiA"/>
</dbReference>
<dbReference type="Gene3D" id="3.10.28.10">
    <property type="entry name" value="Homing endonucleases"/>
    <property type="match status" value="1"/>
</dbReference>
<evidence type="ECO:0000256" key="4">
    <source>
        <dbReference type="HAMAP-Rule" id="MF_01420"/>
    </source>
</evidence>
<comment type="caution">
    <text evidence="8">The sequence shown here is derived from an EMBL/GenBank/DDBJ whole genome shotgun (WGS) entry which is preliminary data.</text>
</comment>
<dbReference type="Pfam" id="PF10298">
    <property type="entry name" value="WhiA_N"/>
    <property type="match status" value="1"/>
</dbReference>
<feature type="domain" description="Sporulation regulator WhiA C-terminal" evidence="5">
    <location>
        <begin position="220"/>
        <end position="306"/>
    </location>
</feature>
<evidence type="ECO:0000259" key="7">
    <source>
        <dbReference type="Pfam" id="PF14527"/>
    </source>
</evidence>
<dbReference type="RefSeq" id="WP_108774530.1">
    <property type="nucleotide sequence ID" value="NZ_JALBUR010000002.1"/>
</dbReference>
<name>A0AB35TZZ5_9FIRM</name>
<dbReference type="SUPFAM" id="SSF55608">
    <property type="entry name" value="Homing endonucleases"/>
    <property type="match status" value="1"/>
</dbReference>
<evidence type="ECO:0000259" key="6">
    <source>
        <dbReference type="Pfam" id="PF10298"/>
    </source>
</evidence>
<keyword evidence="2 4" id="KW-0238">DNA-binding</keyword>
<keyword evidence="3 4" id="KW-0131">Cell cycle</keyword>
<dbReference type="EMBL" id="JALBUR010000002">
    <property type="protein sequence ID" value="MDX8418715.1"/>
    <property type="molecule type" value="Genomic_DNA"/>
</dbReference>
<dbReference type="PANTHER" id="PTHR37307">
    <property type="entry name" value="CELL DIVISION PROTEIN WHIA-RELATED"/>
    <property type="match status" value="1"/>
</dbReference>
<dbReference type="InterPro" id="IPR023054">
    <property type="entry name" value="Sporulation_regulator_WhiA_C"/>
</dbReference>
<organism evidence="8 9">
    <name type="scientific">Grylomicrobium aquisgranensis</name>
    <dbReference type="NCBI Taxonomy" id="2926318"/>
    <lineage>
        <taxon>Bacteria</taxon>
        <taxon>Bacillati</taxon>
        <taxon>Bacillota</taxon>
        <taxon>Erysipelotrichia</taxon>
        <taxon>Erysipelotrichales</taxon>
        <taxon>Erysipelotrichaceae</taxon>
        <taxon>Grylomicrobium</taxon>
    </lineage>
</organism>
<dbReference type="NCBIfam" id="TIGR00647">
    <property type="entry name" value="DNA_bind_WhiA"/>
    <property type="match status" value="1"/>
</dbReference>
<keyword evidence="9" id="KW-1185">Reference proteome</keyword>